<feature type="region of interest" description="Disordered" evidence="9">
    <location>
        <begin position="177"/>
        <end position="271"/>
    </location>
</feature>
<evidence type="ECO:0000256" key="6">
    <source>
        <dbReference type="ARBA" id="ARBA00023242"/>
    </source>
</evidence>
<gene>
    <name evidence="11" type="ORF">KLDO_g4748</name>
</gene>
<feature type="compositionally biased region" description="Polar residues" evidence="9">
    <location>
        <begin position="247"/>
        <end position="256"/>
    </location>
</feature>
<comment type="function">
    <text evidence="8">Plays an important role in the control of DNA replication and the maintenance of replication fork stability.</text>
</comment>
<evidence type="ECO:0000313" key="11">
    <source>
        <dbReference type="EMBL" id="CDO96550.1"/>
    </source>
</evidence>
<dbReference type="PANTHER" id="PTHR13220">
    <property type="entry name" value="TIMELESS INTERACTING-RELATED"/>
    <property type="match status" value="1"/>
</dbReference>
<dbReference type="InterPro" id="IPR012923">
    <property type="entry name" value="Csm3"/>
</dbReference>
<feature type="compositionally biased region" description="Polar residues" evidence="9">
    <location>
        <begin position="221"/>
        <end position="231"/>
    </location>
</feature>
<comment type="caution">
    <text evidence="11">The sequence shown here is derived from an EMBL/GenBank/DDBJ whole genome shotgun (WGS) entry which is preliminary data.</text>
</comment>
<evidence type="ECO:0000256" key="4">
    <source>
        <dbReference type="ARBA" id="ARBA00022763"/>
    </source>
</evidence>
<evidence type="ECO:0000256" key="9">
    <source>
        <dbReference type="SAM" id="MobiDB-lite"/>
    </source>
</evidence>
<dbReference type="GO" id="GO:0043111">
    <property type="term" value="P:replication fork arrest"/>
    <property type="evidence" value="ECO:0007669"/>
    <property type="project" value="TreeGrafter"/>
</dbReference>
<name>A0A0A8LDW9_9SACH</name>
<protein>
    <recommendedName>
        <fullName evidence="8">Chromosome segregation in meiosis protein</fullName>
    </recommendedName>
</protein>
<comment type="subunit">
    <text evidence="3">Component of the fork protection complex (FPC) consisting of TOF1 and CSM3.</text>
</comment>
<dbReference type="GO" id="GO:0031298">
    <property type="term" value="C:replication fork protection complex"/>
    <property type="evidence" value="ECO:0007669"/>
    <property type="project" value="TreeGrafter"/>
</dbReference>
<comment type="subcellular location">
    <subcellularLocation>
        <location evidence="1 8">Nucleus</location>
    </subcellularLocation>
</comment>
<proteinExistence type="inferred from homology"/>
<dbReference type="AlphaFoldDB" id="A0A0A8LDW9"/>
<evidence type="ECO:0000256" key="8">
    <source>
        <dbReference type="RuleBase" id="RU366049"/>
    </source>
</evidence>
<evidence type="ECO:0000259" key="10">
    <source>
        <dbReference type="Pfam" id="PF07962"/>
    </source>
</evidence>
<evidence type="ECO:0000256" key="5">
    <source>
        <dbReference type="ARBA" id="ARBA00022880"/>
    </source>
</evidence>
<reference evidence="11 12" key="1">
    <citation type="submission" date="2014-03" db="EMBL/GenBank/DDBJ databases">
        <title>The genome of Kluyveromyces dobzhanskii.</title>
        <authorList>
            <person name="Nystedt B."/>
            <person name="Astrom S."/>
        </authorList>
    </citation>
    <scope>NUCLEOTIDE SEQUENCE [LARGE SCALE GENOMIC DNA]</scope>
    <source>
        <strain evidence="11 12">CBS 2104</strain>
    </source>
</reference>
<dbReference type="PANTHER" id="PTHR13220:SF11">
    <property type="entry name" value="TIMELESS-INTERACTING PROTEIN"/>
    <property type="match status" value="1"/>
</dbReference>
<evidence type="ECO:0000256" key="7">
    <source>
        <dbReference type="ARBA" id="ARBA00023306"/>
    </source>
</evidence>
<keyword evidence="7 8" id="KW-0131">Cell cycle</keyword>
<dbReference type="Pfam" id="PF07962">
    <property type="entry name" value="Swi3"/>
    <property type="match status" value="1"/>
</dbReference>
<dbReference type="OrthoDB" id="437078at2759"/>
<evidence type="ECO:0000313" key="12">
    <source>
        <dbReference type="Proteomes" id="UP000031516"/>
    </source>
</evidence>
<dbReference type="GO" id="GO:0006974">
    <property type="term" value="P:DNA damage response"/>
    <property type="evidence" value="ECO:0007669"/>
    <property type="project" value="UniProtKB-KW"/>
</dbReference>
<keyword evidence="6 8" id="KW-0539">Nucleus</keyword>
<evidence type="ECO:0000256" key="1">
    <source>
        <dbReference type="ARBA" id="ARBA00004123"/>
    </source>
</evidence>
<keyword evidence="4 8" id="KW-0227">DNA damage</keyword>
<feature type="domain" description="Chromosome segregation in meiosis protein 3" evidence="10">
    <location>
        <begin position="56"/>
        <end position="138"/>
    </location>
</feature>
<dbReference type="GO" id="GO:0000076">
    <property type="term" value="P:DNA replication checkpoint signaling"/>
    <property type="evidence" value="ECO:0007669"/>
    <property type="project" value="UniProtKB-UniRule"/>
</dbReference>
<keyword evidence="12" id="KW-1185">Reference proteome</keyword>
<dbReference type="GO" id="GO:0031297">
    <property type="term" value="P:replication fork processing"/>
    <property type="evidence" value="ECO:0007669"/>
    <property type="project" value="UniProtKB-UniRule"/>
</dbReference>
<dbReference type="EMBL" id="CCBQ010000047">
    <property type="protein sequence ID" value="CDO96550.1"/>
    <property type="molecule type" value="Genomic_DNA"/>
</dbReference>
<dbReference type="GO" id="GO:0003677">
    <property type="term" value="F:DNA binding"/>
    <property type="evidence" value="ECO:0007669"/>
    <property type="project" value="TreeGrafter"/>
</dbReference>
<comment type="similarity">
    <text evidence="2 8">Belongs to the CSM3 family.</text>
</comment>
<keyword evidence="5" id="KW-0236">DNA replication inhibitor</keyword>
<evidence type="ECO:0000256" key="3">
    <source>
        <dbReference type="ARBA" id="ARBA00011217"/>
    </source>
</evidence>
<evidence type="ECO:0000256" key="2">
    <source>
        <dbReference type="ARBA" id="ARBA00006075"/>
    </source>
</evidence>
<dbReference type="Proteomes" id="UP000031516">
    <property type="component" value="Unassembled WGS sequence"/>
</dbReference>
<dbReference type="InterPro" id="IPR040038">
    <property type="entry name" value="TIPIN/Csm3/Swi3"/>
</dbReference>
<organism evidence="11 12">
    <name type="scientific">Kluyveromyces dobzhanskii CBS 2104</name>
    <dbReference type="NCBI Taxonomy" id="1427455"/>
    <lineage>
        <taxon>Eukaryota</taxon>
        <taxon>Fungi</taxon>
        <taxon>Dikarya</taxon>
        <taxon>Ascomycota</taxon>
        <taxon>Saccharomycotina</taxon>
        <taxon>Saccharomycetes</taxon>
        <taxon>Saccharomycetales</taxon>
        <taxon>Saccharomycetaceae</taxon>
        <taxon>Kluyveromyces</taxon>
    </lineage>
</organism>
<accession>A0A0A8LDW9</accession>
<feature type="compositionally biased region" description="Acidic residues" evidence="9">
    <location>
        <begin position="191"/>
        <end position="202"/>
    </location>
</feature>
<sequence>MSDPLAYQGNSIEDGNMTLDFELDPTVSGLDPTMAGESEVGDPTVLSATTRKPRIKLTAEKLLSKKGLPYLVKHAPRSCRVNKKKSAYDNLTNILQFYQLWAHDLYPRAKFKDFISLCESLGKNDKELREYRINLVRKDMGVLLGDDFAGASDAPDQGSDVRSGSLPLSGLFATEDDSSAGIVSQGRENNIDDDDEDDDDEVLYSSHRQRRTTEASPSRGEYTQQHDSSQLPDDEELLGLSAAAASTNSPSKQNDSLSEDEMAMMREMDNV</sequence>